<evidence type="ECO:0000313" key="4">
    <source>
        <dbReference type="EMBL" id="CAF3778620.1"/>
    </source>
</evidence>
<protein>
    <recommendedName>
        <fullName evidence="1">SGNH hydrolase-type esterase domain-containing protein</fullName>
    </recommendedName>
</protein>
<proteinExistence type="predicted"/>
<comment type="caution">
    <text evidence="2">The sequence shown here is derived from an EMBL/GenBank/DDBJ whole genome shotgun (WGS) entry which is preliminary data.</text>
</comment>
<dbReference type="Gene3D" id="3.40.50.1110">
    <property type="entry name" value="SGNH hydrolase"/>
    <property type="match status" value="1"/>
</dbReference>
<dbReference type="EMBL" id="CAJNOQ010003337">
    <property type="protein sequence ID" value="CAF1007414.1"/>
    <property type="molecule type" value="Genomic_DNA"/>
</dbReference>
<keyword evidence="6" id="KW-1185">Reference proteome</keyword>
<evidence type="ECO:0000313" key="2">
    <source>
        <dbReference type="EMBL" id="CAF1007414.1"/>
    </source>
</evidence>
<dbReference type="EMBL" id="CAJOBA010009574">
    <property type="protein sequence ID" value="CAF3854332.1"/>
    <property type="molecule type" value="Genomic_DNA"/>
</dbReference>
<dbReference type="EMBL" id="CAJNOK010009556">
    <property type="protein sequence ID" value="CAF1092800.1"/>
    <property type="molecule type" value="Genomic_DNA"/>
</dbReference>
<sequence length="209" mass="23676">MTWGYIPTLNKPERQGVQRYDRKKRWTGILQTLLGDEYYVVEEGLNSRTTNIDYSAPEKAGRNGKQFLPICLCTHAPLDVVIVMLGINDLKNEFNHRTSKDIASGLDELLTIINQSTYGTDMKSAPKILLISSPIPTHEQGFPDNAFTNAIIRAKDFAKDFKQVADKHKAYFMDAASEIKPSDIDGIHFDDEAHKRLADMLYSEIKKIL</sequence>
<dbReference type="AlphaFoldDB" id="A0A814HB73"/>
<dbReference type="OrthoDB" id="9998799at2759"/>
<accession>A0A814HB73</accession>
<reference evidence="2" key="1">
    <citation type="submission" date="2021-02" db="EMBL/GenBank/DDBJ databases">
        <authorList>
            <person name="Nowell W R."/>
        </authorList>
    </citation>
    <scope>NUCLEOTIDE SEQUENCE</scope>
</reference>
<dbReference type="InterPro" id="IPR013830">
    <property type="entry name" value="SGNH_hydro"/>
</dbReference>
<feature type="domain" description="SGNH hydrolase-type esterase" evidence="1">
    <location>
        <begin position="18"/>
        <end position="196"/>
    </location>
</feature>
<gene>
    <name evidence="2" type="ORF">GPM918_LOCUS14084</name>
    <name evidence="3" type="ORF">OVA965_LOCUS18900</name>
    <name evidence="4" type="ORF">SRO942_LOCUS14084</name>
    <name evidence="5" type="ORF">TMI583_LOCUS18913</name>
</gene>
<evidence type="ECO:0000313" key="6">
    <source>
        <dbReference type="Proteomes" id="UP000663829"/>
    </source>
</evidence>
<dbReference type="EMBL" id="CAJOBC010003337">
    <property type="protein sequence ID" value="CAF3778620.1"/>
    <property type="molecule type" value="Genomic_DNA"/>
</dbReference>
<evidence type="ECO:0000313" key="3">
    <source>
        <dbReference type="EMBL" id="CAF1092800.1"/>
    </source>
</evidence>
<dbReference type="Proteomes" id="UP000682733">
    <property type="component" value="Unassembled WGS sequence"/>
</dbReference>
<organism evidence="2 6">
    <name type="scientific">Didymodactylos carnosus</name>
    <dbReference type="NCBI Taxonomy" id="1234261"/>
    <lineage>
        <taxon>Eukaryota</taxon>
        <taxon>Metazoa</taxon>
        <taxon>Spiralia</taxon>
        <taxon>Gnathifera</taxon>
        <taxon>Rotifera</taxon>
        <taxon>Eurotatoria</taxon>
        <taxon>Bdelloidea</taxon>
        <taxon>Philodinida</taxon>
        <taxon>Philodinidae</taxon>
        <taxon>Didymodactylos</taxon>
    </lineage>
</organism>
<dbReference type="InterPro" id="IPR036514">
    <property type="entry name" value="SGNH_hydro_sf"/>
</dbReference>
<evidence type="ECO:0000313" key="5">
    <source>
        <dbReference type="EMBL" id="CAF3854332.1"/>
    </source>
</evidence>
<dbReference type="Pfam" id="PF13472">
    <property type="entry name" value="Lipase_GDSL_2"/>
    <property type="match status" value="1"/>
</dbReference>
<dbReference type="SUPFAM" id="SSF52266">
    <property type="entry name" value="SGNH hydrolase"/>
    <property type="match status" value="1"/>
</dbReference>
<dbReference type="Proteomes" id="UP000663829">
    <property type="component" value="Unassembled WGS sequence"/>
</dbReference>
<dbReference type="Proteomes" id="UP000681722">
    <property type="component" value="Unassembled WGS sequence"/>
</dbReference>
<name>A0A814HB73_9BILA</name>
<evidence type="ECO:0000259" key="1">
    <source>
        <dbReference type="Pfam" id="PF13472"/>
    </source>
</evidence>
<dbReference type="Proteomes" id="UP000677228">
    <property type="component" value="Unassembled WGS sequence"/>
</dbReference>